<proteinExistence type="predicted"/>
<protein>
    <submittedName>
        <fullName evidence="1">Uncharacterized protein</fullName>
    </submittedName>
</protein>
<dbReference type="SUPFAM" id="SSF88697">
    <property type="entry name" value="PUA domain-like"/>
    <property type="match status" value="1"/>
</dbReference>
<dbReference type="AlphaFoldDB" id="A0A5N3URM4"/>
<accession>A0A5N3URM4</accession>
<dbReference type="Proteomes" id="UP000326062">
    <property type="component" value="Unassembled WGS sequence"/>
</dbReference>
<dbReference type="PANTHER" id="PTHR31666:SF0">
    <property type="entry name" value="PROTEIN EOLA1-RELATED"/>
    <property type="match status" value="1"/>
</dbReference>
<dbReference type="PANTHER" id="PTHR31666">
    <property type="entry name" value="PROTEIN CXORF40A-RELATED"/>
    <property type="match status" value="1"/>
</dbReference>
<dbReference type="InterPro" id="IPR033615">
    <property type="entry name" value="EOLA1/EOLA2"/>
</dbReference>
<evidence type="ECO:0000313" key="2">
    <source>
        <dbReference type="Proteomes" id="UP000326062"/>
    </source>
</evidence>
<feature type="non-terminal residue" evidence="1">
    <location>
        <position position="87"/>
    </location>
</feature>
<keyword evidence="2" id="KW-1185">Reference proteome</keyword>
<reference evidence="1 2" key="1">
    <citation type="submission" date="2019-06" db="EMBL/GenBank/DDBJ databases">
        <title>Discovery of a novel chromosome fission-fusion reversal in muntjac.</title>
        <authorList>
            <person name="Mudd A.B."/>
            <person name="Bredeson J.V."/>
            <person name="Baum R."/>
            <person name="Hockemeyer D."/>
            <person name="Rokhsar D.S."/>
        </authorList>
    </citation>
    <scope>NUCLEOTIDE SEQUENCE [LARGE SCALE GENOMIC DNA]</scope>
    <source>
        <strain evidence="1">UCam_UCB_Mr</strain>
        <tissue evidence="1">Fibroblast cell line</tissue>
    </source>
</reference>
<comment type="caution">
    <text evidence="1">The sequence shown here is derived from an EMBL/GenBank/DDBJ whole genome shotgun (WGS) entry which is preliminary data.</text>
</comment>
<gene>
    <name evidence="1" type="ORF">FD755_024977</name>
</gene>
<organism evidence="1 2">
    <name type="scientific">Muntiacus reevesi</name>
    <name type="common">Reeves' muntjac</name>
    <name type="synonym">Cervus reevesi</name>
    <dbReference type="NCBI Taxonomy" id="9886"/>
    <lineage>
        <taxon>Eukaryota</taxon>
        <taxon>Metazoa</taxon>
        <taxon>Chordata</taxon>
        <taxon>Craniata</taxon>
        <taxon>Vertebrata</taxon>
        <taxon>Euteleostomi</taxon>
        <taxon>Mammalia</taxon>
        <taxon>Eutheria</taxon>
        <taxon>Laurasiatheria</taxon>
        <taxon>Artiodactyla</taxon>
        <taxon>Ruminantia</taxon>
        <taxon>Pecora</taxon>
        <taxon>Cervidae</taxon>
        <taxon>Muntiacinae</taxon>
        <taxon>Muntiacus</taxon>
    </lineage>
</organism>
<dbReference type="InterPro" id="IPR015947">
    <property type="entry name" value="PUA-like_sf"/>
</dbReference>
<name>A0A5N3URM4_MUNRE</name>
<dbReference type="EMBL" id="VCEB01006169">
    <property type="protein sequence ID" value="KAB0339364.1"/>
    <property type="molecule type" value="Genomic_DNA"/>
</dbReference>
<evidence type="ECO:0000313" key="1">
    <source>
        <dbReference type="EMBL" id="KAB0339364.1"/>
    </source>
</evidence>
<sequence length="87" mass="10245">MRPWKVKFSCLSFRQPYAGLILNGHQDWEDPAWQELLEQRLGMSPAYIQASMWVRDKFNHGKYLTVLANPWWLLQPIPGKAGKDIFQ</sequence>